<dbReference type="SUPFAM" id="SSF48403">
    <property type="entry name" value="Ankyrin repeat"/>
    <property type="match status" value="1"/>
</dbReference>
<dbReference type="Gene3D" id="1.25.40.20">
    <property type="entry name" value="Ankyrin repeat-containing domain"/>
    <property type="match status" value="1"/>
</dbReference>
<evidence type="ECO:0000313" key="4">
    <source>
        <dbReference type="Proteomes" id="UP000241071"/>
    </source>
</evidence>
<dbReference type="Pfam" id="PF12796">
    <property type="entry name" value="Ank_2"/>
    <property type="match status" value="1"/>
</dbReference>
<proteinExistence type="predicted"/>
<accession>M1PHT0</accession>
<gene>
    <name evidence="3" type="ORF">glt_00843</name>
</gene>
<dbReference type="PANTHER" id="PTHR24134">
    <property type="entry name" value="ANKYRIN REPEAT-CONTAINING PROTEIN DDB_G0279043"/>
    <property type="match status" value="1"/>
</dbReference>
<dbReference type="InterPro" id="IPR002110">
    <property type="entry name" value="Ankyrin_rpt"/>
</dbReference>
<dbReference type="PROSITE" id="PS50088">
    <property type="entry name" value="ANK_REPEAT"/>
    <property type="match status" value="1"/>
</dbReference>
<dbReference type="SMART" id="SM00248">
    <property type="entry name" value="ANK"/>
    <property type="match status" value="6"/>
</dbReference>
<dbReference type="EMBL" id="KC008572">
    <property type="protein sequence ID" value="AGF85648.1"/>
    <property type="molecule type" value="Genomic_DNA"/>
</dbReference>
<dbReference type="PANTHER" id="PTHR24134:SF9">
    <property type="entry name" value="ANKYRIN REPEAT AND SOCS BOX PROTEIN 8"/>
    <property type="match status" value="1"/>
</dbReference>
<keyword evidence="1" id="KW-0677">Repeat</keyword>
<keyword evidence="2" id="KW-0040">ANK repeat</keyword>
<organism evidence="3 4">
    <name type="scientific">Moumouvirus goulette</name>
    <dbReference type="NCBI Taxonomy" id="1247379"/>
    <lineage>
        <taxon>Viruses</taxon>
        <taxon>Varidnaviria</taxon>
        <taxon>Bamfordvirae</taxon>
        <taxon>Nucleocytoviricota</taxon>
        <taxon>Megaviricetes</taxon>
        <taxon>Imitervirales</taxon>
        <taxon>Mimiviridae</taxon>
        <taxon>Megamimivirinae</taxon>
        <taxon>Moumouvirus</taxon>
        <taxon>Moumouvirus goulettemassiliense</taxon>
    </lineage>
</organism>
<dbReference type="InterPro" id="IPR036770">
    <property type="entry name" value="Ankyrin_rpt-contain_sf"/>
</dbReference>
<evidence type="ECO:0000313" key="3">
    <source>
        <dbReference type="EMBL" id="AGF85648.1"/>
    </source>
</evidence>
<evidence type="ECO:0000256" key="1">
    <source>
        <dbReference type="ARBA" id="ARBA00022737"/>
    </source>
</evidence>
<sequence length="298" mass="34614">MDYIEIVTIGTLSESKIKNICPVKKKLIDDFIIYDINFNDLNYDEKFYLLLECIKNKSFDHFIKFATIFNEINFSDEENLLLDTACKYEMFDIVKFLIGNGVSAYNNNNKAIKIATYYNKGTNIIQYLIDSGANPHTDEEYPLCISAQTNKISMFKFLLKFNCDINARNNYCLLASVNPYNSREFIDVLIEYGVNIHYDDEIVLKYAACNCDIYLVNKLLQHGADINFLTNECLLHVIKYGNYELIKLLVDNGVNFSQVNNEITKNNIEMRKNNLLIDQGVNHIILFNSLVEKIRTRR</sequence>
<reference evidence="3 4" key="1">
    <citation type="submission" date="2012-10" db="EMBL/GenBank/DDBJ databases">
        <title>Complete genome sequence of Moumouvirus goulette.</title>
        <authorList>
            <person name="Fournous G."/>
            <person name="Bougalmi M."/>
            <person name="Colson P."/>
        </authorList>
    </citation>
    <scope>NUCLEOTIDE SEQUENCE [LARGE SCALE GENOMIC DNA]</scope>
</reference>
<protein>
    <submittedName>
        <fullName evidence="3">Repeat protein</fullName>
    </submittedName>
</protein>
<dbReference type="Proteomes" id="UP000241071">
    <property type="component" value="Segment"/>
</dbReference>
<evidence type="ECO:0000256" key="2">
    <source>
        <dbReference type="ARBA" id="ARBA00023043"/>
    </source>
</evidence>
<name>M1PHT0_9VIRU</name>
<keyword evidence="4" id="KW-1185">Reference proteome</keyword>